<feature type="domain" description="Peptidase M20 dimerisation" evidence="1">
    <location>
        <begin position="187"/>
        <end position="281"/>
    </location>
</feature>
<dbReference type="EMBL" id="JBHSDT010000004">
    <property type="protein sequence ID" value="MFC4403183.1"/>
    <property type="molecule type" value="Genomic_DNA"/>
</dbReference>
<dbReference type="SUPFAM" id="SSF55031">
    <property type="entry name" value="Bacterial exopeptidase dimerisation domain"/>
    <property type="match status" value="1"/>
</dbReference>
<dbReference type="CDD" id="cd08021">
    <property type="entry name" value="M20_Acy1_YhaA-like"/>
    <property type="match status" value="1"/>
</dbReference>
<accession>A0ABV8WVW7</accession>
<reference evidence="3" key="1">
    <citation type="journal article" date="2019" name="Int. J. Syst. Evol. Microbiol.">
        <title>The Global Catalogue of Microorganisms (GCM) 10K type strain sequencing project: providing services to taxonomists for standard genome sequencing and annotation.</title>
        <authorList>
            <consortium name="The Broad Institute Genomics Platform"/>
            <consortium name="The Broad Institute Genome Sequencing Center for Infectious Disease"/>
            <person name="Wu L."/>
            <person name="Ma J."/>
        </authorList>
    </citation>
    <scope>NUCLEOTIDE SEQUENCE [LARGE SCALE GENOMIC DNA]</scope>
    <source>
        <strain evidence="3">CCUG 37865</strain>
    </source>
</reference>
<dbReference type="Gene3D" id="3.30.70.360">
    <property type="match status" value="1"/>
</dbReference>
<evidence type="ECO:0000259" key="1">
    <source>
        <dbReference type="Pfam" id="PF07687"/>
    </source>
</evidence>
<dbReference type="InterPro" id="IPR017439">
    <property type="entry name" value="Amidohydrolase"/>
</dbReference>
<comment type="caution">
    <text evidence="2">The sequence shown here is derived from an EMBL/GenBank/DDBJ whole genome shotgun (WGS) entry which is preliminary data.</text>
</comment>
<evidence type="ECO:0000313" key="3">
    <source>
        <dbReference type="Proteomes" id="UP001595882"/>
    </source>
</evidence>
<proteinExistence type="predicted"/>
<gene>
    <name evidence="2" type="ORF">ACFOY7_08845</name>
</gene>
<dbReference type="PANTHER" id="PTHR11014:SF63">
    <property type="entry name" value="METALLOPEPTIDASE, PUTATIVE (AFU_ORTHOLOGUE AFUA_6G09600)-RELATED"/>
    <property type="match status" value="1"/>
</dbReference>
<dbReference type="SUPFAM" id="SSF53187">
    <property type="entry name" value="Zn-dependent exopeptidases"/>
    <property type="match status" value="1"/>
</dbReference>
<evidence type="ECO:0000313" key="2">
    <source>
        <dbReference type="EMBL" id="MFC4403183.1"/>
    </source>
</evidence>
<dbReference type="RefSeq" id="WP_390251471.1">
    <property type="nucleotide sequence ID" value="NZ_JBHSDT010000004.1"/>
</dbReference>
<dbReference type="Pfam" id="PF01546">
    <property type="entry name" value="Peptidase_M20"/>
    <property type="match status" value="1"/>
</dbReference>
<dbReference type="PANTHER" id="PTHR11014">
    <property type="entry name" value="PEPTIDASE M20 FAMILY MEMBER"/>
    <property type="match status" value="1"/>
</dbReference>
<dbReference type="Gene3D" id="3.40.630.10">
    <property type="entry name" value="Zn peptidases"/>
    <property type="match status" value="1"/>
</dbReference>
<dbReference type="InterPro" id="IPR002933">
    <property type="entry name" value="Peptidase_M20"/>
</dbReference>
<dbReference type="PIRSF" id="PIRSF005962">
    <property type="entry name" value="Pept_M20D_amidohydro"/>
    <property type="match status" value="1"/>
</dbReference>
<dbReference type="Proteomes" id="UP001595882">
    <property type="component" value="Unassembled WGS sequence"/>
</dbReference>
<dbReference type="NCBIfam" id="TIGR01891">
    <property type="entry name" value="amidohydrolases"/>
    <property type="match status" value="1"/>
</dbReference>
<sequence length="389" mass="43323">MLHELFQEIDNNYDEMIEIRRYLHQHPELSFHEYKTAKYIQEFYNKLNIPFRASVGGNGVVAKLVGAKPGKTIALRADFDALPIEDEKNVPYRSKNQGVMHACAHDGHTATLLTIAKVLNKYKEQLPGTIIFIHQHAEEVAPGGAQPMIADGALDGVDYVYGTHLWTNTPYGIVQTAPGNFMAAADKFTITIKGNGGHGGIPHQTKDPIVIGSQLVTNLQQIVSRKLDPLTTAVLSIGKFHAGNAYNVIPDTAVMEGTVRTFDPELQQLIITEMEKIIKGTCQSYDADYTFDYQKGYRPVVNHSIHAELIIQSAENLEEVNSAEMSVPSMTGEDFAYYLEERPGAFFFTGAQKKDQFVPHHHPMFDFDERAMKIAAKTLISTVMEANLL</sequence>
<protein>
    <submittedName>
        <fullName evidence="2">M20 family metallopeptidase</fullName>
    </submittedName>
</protein>
<name>A0ABV8WVW7_9BACI</name>
<dbReference type="Pfam" id="PF07687">
    <property type="entry name" value="M20_dimer"/>
    <property type="match status" value="1"/>
</dbReference>
<keyword evidence="3" id="KW-1185">Reference proteome</keyword>
<dbReference type="InterPro" id="IPR011650">
    <property type="entry name" value="Peptidase_M20_dimer"/>
</dbReference>
<organism evidence="2 3">
    <name type="scientific">Gracilibacillus xinjiangensis</name>
    <dbReference type="NCBI Taxonomy" id="1193282"/>
    <lineage>
        <taxon>Bacteria</taxon>
        <taxon>Bacillati</taxon>
        <taxon>Bacillota</taxon>
        <taxon>Bacilli</taxon>
        <taxon>Bacillales</taxon>
        <taxon>Bacillaceae</taxon>
        <taxon>Gracilibacillus</taxon>
    </lineage>
</organism>
<dbReference type="InterPro" id="IPR036264">
    <property type="entry name" value="Bact_exopeptidase_dim_dom"/>
</dbReference>